<name>A0A2N5UGH9_9BASI</name>
<keyword evidence="9" id="KW-0408">Iron</keyword>
<evidence type="ECO:0000256" key="11">
    <source>
        <dbReference type="ARBA" id="ARBA00023157"/>
    </source>
</evidence>
<dbReference type="GO" id="GO:0005886">
    <property type="term" value="C:plasma membrane"/>
    <property type="evidence" value="ECO:0007669"/>
    <property type="project" value="UniProtKB-SubCell"/>
</dbReference>
<feature type="domain" description="CFEM" evidence="15">
    <location>
        <begin position="21"/>
        <end position="133"/>
    </location>
</feature>
<dbReference type="GO" id="GO:0005576">
    <property type="term" value="C:extracellular region"/>
    <property type="evidence" value="ECO:0007669"/>
    <property type="project" value="UniProtKB-SubCell"/>
</dbReference>
<evidence type="ECO:0000256" key="13">
    <source>
        <dbReference type="ARBA" id="ARBA00023288"/>
    </source>
</evidence>
<organism evidence="17 18">
    <name type="scientific">Puccinia coronata f. sp. avenae</name>
    <dbReference type="NCBI Taxonomy" id="200324"/>
    <lineage>
        <taxon>Eukaryota</taxon>
        <taxon>Fungi</taxon>
        <taxon>Dikarya</taxon>
        <taxon>Basidiomycota</taxon>
        <taxon>Pucciniomycotina</taxon>
        <taxon>Pucciniomycetes</taxon>
        <taxon>Pucciniales</taxon>
        <taxon>Pucciniaceae</taxon>
        <taxon>Puccinia</taxon>
    </lineage>
</organism>
<keyword evidence="13" id="KW-0449">Lipoprotein</keyword>
<accession>A0A2N5UGH9</accession>
<evidence type="ECO:0000256" key="4">
    <source>
        <dbReference type="ARBA" id="ARBA00022475"/>
    </source>
</evidence>
<keyword evidence="10" id="KW-0472">Membrane</keyword>
<keyword evidence="5" id="KW-0964">Secreted</keyword>
<keyword evidence="11" id="KW-1015">Disulfide bond</keyword>
<dbReference type="Proteomes" id="UP000235392">
    <property type="component" value="Unassembled WGS sequence"/>
</dbReference>
<evidence type="ECO:0000256" key="9">
    <source>
        <dbReference type="ARBA" id="ARBA00023004"/>
    </source>
</evidence>
<dbReference type="Pfam" id="PF05730">
    <property type="entry name" value="CFEM"/>
    <property type="match status" value="1"/>
</dbReference>
<protein>
    <recommendedName>
        <fullName evidence="15">CFEM domain-containing protein</fullName>
    </recommendedName>
</protein>
<dbReference type="EMBL" id="PGCI01001043">
    <property type="protein sequence ID" value="PLW08813.1"/>
    <property type="molecule type" value="Genomic_DNA"/>
</dbReference>
<dbReference type="PROSITE" id="PS52012">
    <property type="entry name" value="CFEM"/>
    <property type="match status" value="1"/>
</dbReference>
<evidence type="ECO:0000256" key="14">
    <source>
        <dbReference type="SAM" id="SignalP"/>
    </source>
</evidence>
<comment type="similarity">
    <text evidence="3">Belongs to the RBT5 family.</text>
</comment>
<evidence type="ECO:0000256" key="12">
    <source>
        <dbReference type="ARBA" id="ARBA00023180"/>
    </source>
</evidence>
<dbReference type="PANTHER" id="PTHR37928">
    <property type="entry name" value="CFEM DOMAIN PROTEIN (AFU_ORTHOLOGUE AFUA_6G14090)"/>
    <property type="match status" value="1"/>
</dbReference>
<gene>
    <name evidence="17" type="ORF">PCASD_15267</name>
    <name evidence="16" type="ORF">PCASD_22480</name>
</gene>
<evidence type="ECO:0000313" key="16">
    <source>
        <dbReference type="EMBL" id="PLW08813.1"/>
    </source>
</evidence>
<dbReference type="PANTHER" id="PTHR37928:SF2">
    <property type="entry name" value="GPI ANCHORED CFEM DOMAIN PROTEIN (AFU_ORTHOLOGUE AFUA_6G10580)"/>
    <property type="match status" value="1"/>
</dbReference>
<evidence type="ECO:0000256" key="7">
    <source>
        <dbReference type="ARBA" id="ARBA00022723"/>
    </source>
</evidence>
<proteinExistence type="inferred from homology"/>
<evidence type="ECO:0000256" key="8">
    <source>
        <dbReference type="ARBA" id="ARBA00022729"/>
    </source>
</evidence>
<evidence type="ECO:0000256" key="6">
    <source>
        <dbReference type="ARBA" id="ARBA00022617"/>
    </source>
</evidence>
<feature type="signal peptide" evidence="14">
    <location>
        <begin position="1"/>
        <end position="21"/>
    </location>
</feature>
<evidence type="ECO:0000256" key="3">
    <source>
        <dbReference type="ARBA" id="ARBA00010031"/>
    </source>
</evidence>
<evidence type="ECO:0000259" key="15">
    <source>
        <dbReference type="PROSITE" id="PS52012"/>
    </source>
</evidence>
<comment type="subcellular location">
    <subcellularLocation>
        <location evidence="1">Cell membrane</location>
        <topology evidence="1">Lipid-anchor</topology>
        <topology evidence="1">GPI-anchor</topology>
    </subcellularLocation>
    <subcellularLocation>
        <location evidence="2">Secreted</location>
    </subcellularLocation>
</comment>
<evidence type="ECO:0000256" key="2">
    <source>
        <dbReference type="ARBA" id="ARBA00004613"/>
    </source>
</evidence>
<keyword evidence="12" id="KW-0325">Glycoprotein</keyword>
<reference evidence="17 18" key="1">
    <citation type="submission" date="2017-11" db="EMBL/GenBank/DDBJ databases">
        <title>De novo assembly and phasing of dikaryotic genomes from two isolates of Puccinia coronata f. sp. avenae, the causal agent of oat crown rust.</title>
        <authorList>
            <person name="Miller M.E."/>
            <person name="Zhang Y."/>
            <person name="Omidvar V."/>
            <person name="Sperschneider J."/>
            <person name="Schwessinger B."/>
            <person name="Raley C."/>
            <person name="Palmer J.M."/>
            <person name="Garnica D."/>
            <person name="Upadhyaya N."/>
            <person name="Rathjen J."/>
            <person name="Taylor J.M."/>
            <person name="Park R.F."/>
            <person name="Dodds P.N."/>
            <person name="Hirsch C.D."/>
            <person name="Kianian S.F."/>
            <person name="Figueroa M."/>
        </authorList>
    </citation>
    <scope>NUCLEOTIDE SEQUENCE [LARGE SCALE GENOMIC DNA]</scope>
    <source>
        <strain evidence="17">12SD80</strain>
    </source>
</reference>
<evidence type="ECO:0000256" key="1">
    <source>
        <dbReference type="ARBA" id="ARBA00004609"/>
    </source>
</evidence>
<feature type="chain" id="PRO_5014563563" description="CFEM domain-containing protein" evidence="14">
    <location>
        <begin position="22"/>
        <end position="183"/>
    </location>
</feature>
<keyword evidence="6" id="KW-0349">Heme</keyword>
<comment type="caution">
    <text evidence="17">The sequence shown here is derived from an EMBL/GenBank/DDBJ whole genome shotgun (WGS) entry which is preliminary data.</text>
</comment>
<keyword evidence="7" id="KW-0479">Metal-binding</keyword>
<evidence type="ECO:0000313" key="18">
    <source>
        <dbReference type="Proteomes" id="UP000235392"/>
    </source>
</evidence>
<evidence type="ECO:0000256" key="10">
    <source>
        <dbReference type="ARBA" id="ARBA00023136"/>
    </source>
</evidence>
<dbReference type="EMBL" id="PGCI01000153">
    <property type="protein sequence ID" value="PLW36849.1"/>
    <property type="molecule type" value="Genomic_DNA"/>
</dbReference>
<evidence type="ECO:0000313" key="17">
    <source>
        <dbReference type="EMBL" id="PLW36849.1"/>
    </source>
</evidence>
<sequence length="183" mass="20047">MVLIHAQVFVFLALNLVYSYAFPPRARSDVDSLRRRAQASSQRNALPPCGEKCFEKSLSATGSCHPADSWCLCHSTPWKVQVEQCFEATCSPVDMMTALVGNQDFCTRLSQTPSAPAAKPLPVSSITTTNRSNDSISITAVAWEDEPHANSNSTAPTHVVSFRIFLHHPSLYFFLLATSGQIS</sequence>
<dbReference type="InterPro" id="IPR051735">
    <property type="entry name" value="CFEM_domain"/>
</dbReference>
<dbReference type="AlphaFoldDB" id="A0A2N5UGH9"/>
<keyword evidence="4" id="KW-1003">Cell membrane</keyword>
<dbReference type="InterPro" id="IPR008427">
    <property type="entry name" value="Extracellular_membr_CFEM_dom"/>
</dbReference>
<keyword evidence="8 14" id="KW-0732">Signal</keyword>
<evidence type="ECO:0000256" key="5">
    <source>
        <dbReference type="ARBA" id="ARBA00022525"/>
    </source>
</evidence>
<dbReference type="GO" id="GO:0046872">
    <property type="term" value="F:metal ion binding"/>
    <property type="evidence" value="ECO:0007669"/>
    <property type="project" value="UniProtKB-KW"/>
</dbReference>